<dbReference type="EMBL" id="JPUA01000022">
    <property type="protein sequence ID" value="OWV30230.1"/>
    <property type="molecule type" value="Genomic_DNA"/>
</dbReference>
<dbReference type="AlphaFoldDB" id="A0A246S300"/>
<sequence length="76" mass="8678">MDTSYLLRLIRDRVVESLADTPVVCWLGLKISEATSSVVFATDRQIRVIVLSLSVLFMPIYDQRAMPLLTSEYSRQ</sequence>
<name>A0A246S300_9GAMM</name>
<dbReference type="Proteomes" id="UP000197334">
    <property type="component" value="Unassembled WGS sequence"/>
</dbReference>
<accession>A0A246S300</accession>
<proteinExistence type="predicted"/>
<organism evidence="1 2">
    <name type="scientific">Halomonas campaniensis</name>
    <dbReference type="NCBI Taxonomy" id="213554"/>
    <lineage>
        <taxon>Bacteria</taxon>
        <taxon>Pseudomonadati</taxon>
        <taxon>Pseudomonadota</taxon>
        <taxon>Gammaproteobacteria</taxon>
        <taxon>Oceanospirillales</taxon>
        <taxon>Halomonadaceae</taxon>
        <taxon>Halomonas</taxon>
    </lineage>
</organism>
<protein>
    <submittedName>
        <fullName evidence="1">Uncharacterized protein</fullName>
    </submittedName>
</protein>
<evidence type="ECO:0000313" key="1">
    <source>
        <dbReference type="EMBL" id="OWV30230.1"/>
    </source>
</evidence>
<reference evidence="1 2" key="1">
    <citation type="submission" date="2014-08" db="EMBL/GenBank/DDBJ databases">
        <title>Draft genome sequence of a novel L-asparaginase producing marine bacterium, Halomonas campaniensis.</title>
        <authorList>
            <person name="Sundarakrishnan B."/>
            <person name="Moushumi Priya A."/>
            <person name="Raman G."/>
            <person name="Sakthivel N."/>
            <person name="Park S."/>
            <person name="Jayachandran S."/>
        </authorList>
    </citation>
    <scope>NUCLEOTIDE SEQUENCE [LARGE SCALE GENOMIC DNA]</scope>
    <source>
        <strain evidence="1 2">SK03</strain>
    </source>
</reference>
<evidence type="ECO:0000313" key="2">
    <source>
        <dbReference type="Proteomes" id="UP000197334"/>
    </source>
</evidence>
<dbReference type="OrthoDB" id="9771844at2"/>
<gene>
    <name evidence="1" type="ORF">JI62_07455</name>
</gene>
<keyword evidence="2" id="KW-1185">Reference proteome</keyword>
<comment type="caution">
    <text evidence="1">The sequence shown here is derived from an EMBL/GenBank/DDBJ whole genome shotgun (WGS) entry which is preliminary data.</text>
</comment>